<accession>A0AAW0PGC3</accession>
<dbReference type="InterPro" id="IPR013320">
    <property type="entry name" value="ConA-like_dom_sf"/>
</dbReference>
<evidence type="ECO:0000313" key="5">
    <source>
        <dbReference type="Proteomes" id="UP001460270"/>
    </source>
</evidence>
<sequence>MTSQSKVQILLQQLQPSSRQDFLRYSTEIHLDPHTAHTELALTDKTAERLIRASASLPRAPGSIHQIQRKGPSSKNLFGHNDHSWALYCDYNKYSFLFNGSKTQVRGPVGGRIGVYLDHGAGALAFYNVTDQTMSLLHRVQTNFSQPLHLGLGFYGQFTGATASLPDSNRHVILKSFDGFEQI</sequence>
<name>A0AAW0PGC3_9GOBI</name>
<dbReference type="Gene3D" id="2.60.120.920">
    <property type="match status" value="1"/>
</dbReference>
<dbReference type="SUPFAM" id="SSF49899">
    <property type="entry name" value="Concanavalin A-like lectins/glucanases"/>
    <property type="match status" value="1"/>
</dbReference>
<keyword evidence="3" id="KW-0862">Zinc</keyword>
<reference evidence="5" key="1">
    <citation type="submission" date="2024-04" db="EMBL/GenBank/DDBJ databases">
        <title>Salinicola lusitanus LLJ914,a marine bacterium isolated from the Okinawa Trough.</title>
        <authorList>
            <person name="Li J."/>
        </authorList>
    </citation>
    <scope>NUCLEOTIDE SEQUENCE [LARGE SCALE GENOMIC DNA]</scope>
</reference>
<dbReference type="Proteomes" id="UP001460270">
    <property type="component" value="Unassembled WGS sequence"/>
</dbReference>
<organism evidence="4 5">
    <name type="scientific">Mugilogobius chulae</name>
    <name type="common">yellowstripe goby</name>
    <dbReference type="NCBI Taxonomy" id="88201"/>
    <lineage>
        <taxon>Eukaryota</taxon>
        <taxon>Metazoa</taxon>
        <taxon>Chordata</taxon>
        <taxon>Craniata</taxon>
        <taxon>Vertebrata</taxon>
        <taxon>Euteleostomi</taxon>
        <taxon>Actinopterygii</taxon>
        <taxon>Neopterygii</taxon>
        <taxon>Teleostei</taxon>
        <taxon>Neoteleostei</taxon>
        <taxon>Acanthomorphata</taxon>
        <taxon>Gobiaria</taxon>
        <taxon>Gobiiformes</taxon>
        <taxon>Gobioidei</taxon>
        <taxon>Gobiidae</taxon>
        <taxon>Gobionellinae</taxon>
        <taxon>Mugilogobius</taxon>
    </lineage>
</organism>
<dbReference type="PANTHER" id="PTHR25465:SF5">
    <property type="entry name" value="E3 UBIQUITIN_ISG15 LIGASE TRIM25-RELATED"/>
    <property type="match status" value="1"/>
</dbReference>
<comment type="caution">
    <text evidence="4">The sequence shown here is derived from an EMBL/GenBank/DDBJ whole genome shotgun (WGS) entry which is preliminary data.</text>
</comment>
<keyword evidence="5" id="KW-1185">Reference proteome</keyword>
<evidence type="ECO:0008006" key="6">
    <source>
        <dbReference type="Google" id="ProtNLM"/>
    </source>
</evidence>
<dbReference type="InterPro" id="IPR043136">
    <property type="entry name" value="B30.2/SPRY_sf"/>
</dbReference>
<evidence type="ECO:0000256" key="1">
    <source>
        <dbReference type="ARBA" id="ARBA00022723"/>
    </source>
</evidence>
<evidence type="ECO:0000313" key="4">
    <source>
        <dbReference type="EMBL" id="KAK7921969.1"/>
    </source>
</evidence>
<evidence type="ECO:0000256" key="2">
    <source>
        <dbReference type="ARBA" id="ARBA00022771"/>
    </source>
</evidence>
<evidence type="ECO:0000256" key="3">
    <source>
        <dbReference type="ARBA" id="ARBA00022833"/>
    </source>
</evidence>
<proteinExistence type="predicted"/>
<keyword evidence="1" id="KW-0479">Metal-binding</keyword>
<dbReference type="GO" id="GO:0008270">
    <property type="term" value="F:zinc ion binding"/>
    <property type="evidence" value="ECO:0007669"/>
    <property type="project" value="UniProtKB-KW"/>
</dbReference>
<dbReference type="PANTHER" id="PTHR25465">
    <property type="entry name" value="B-BOX DOMAIN CONTAINING"/>
    <property type="match status" value="1"/>
</dbReference>
<dbReference type="AlphaFoldDB" id="A0AAW0PGC3"/>
<protein>
    <recommendedName>
        <fullName evidence="6">B30.2/SPRY domain-containing protein</fullName>
    </recommendedName>
</protein>
<dbReference type="EMBL" id="JBBPFD010000006">
    <property type="protein sequence ID" value="KAK7921969.1"/>
    <property type="molecule type" value="Genomic_DNA"/>
</dbReference>
<dbReference type="InterPro" id="IPR051051">
    <property type="entry name" value="E3_ubiq-ligase_TRIM/RNF"/>
</dbReference>
<keyword evidence="2" id="KW-0863">Zinc-finger</keyword>
<gene>
    <name evidence="4" type="ORF">WMY93_008871</name>
</gene>